<evidence type="ECO:0000256" key="4">
    <source>
        <dbReference type="ARBA" id="ARBA00022660"/>
    </source>
</evidence>
<comment type="caution">
    <text evidence="12">The sequence shown here is derived from an EMBL/GenBank/DDBJ whole genome shotgun (WGS) entry which is preliminary data.</text>
</comment>
<feature type="disulfide bond" evidence="10">
    <location>
        <begin position="48"/>
        <end position="62"/>
    </location>
</feature>
<dbReference type="PANTHER" id="PTHR15336:SF0">
    <property type="entry name" value="CYTOCHROME B-C1 COMPLEX SUBUNIT 6, MITOCHONDRIAL"/>
    <property type="match status" value="1"/>
</dbReference>
<dbReference type="Proteomes" id="UP001151699">
    <property type="component" value="Unassembled WGS sequence"/>
</dbReference>
<keyword evidence="4 9" id="KW-0679">Respiratory chain</keyword>
<dbReference type="Pfam" id="PF02320">
    <property type="entry name" value="UCR_hinge"/>
    <property type="match status" value="1"/>
</dbReference>
<evidence type="ECO:0000256" key="7">
    <source>
        <dbReference type="ARBA" id="ARBA00023128"/>
    </source>
</evidence>
<protein>
    <recommendedName>
        <fullName evidence="9">Cytochrome b-c1 complex subunit 6</fullName>
    </recommendedName>
</protein>
<comment type="similarity">
    <text evidence="2 9">Belongs to the UQCRH/QCR6 family.</text>
</comment>
<evidence type="ECO:0000259" key="11">
    <source>
        <dbReference type="Pfam" id="PF02320"/>
    </source>
</evidence>
<dbReference type="FunFam" id="1.10.287.20:FF:000004">
    <property type="entry name" value="Cytochrome b-c1 complex subunit 6"/>
    <property type="match status" value="1"/>
</dbReference>
<organism evidence="12 13">
    <name type="scientific">Pseudolycoriella hygida</name>
    <dbReference type="NCBI Taxonomy" id="35572"/>
    <lineage>
        <taxon>Eukaryota</taxon>
        <taxon>Metazoa</taxon>
        <taxon>Ecdysozoa</taxon>
        <taxon>Arthropoda</taxon>
        <taxon>Hexapoda</taxon>
        <taxon>Insecta</taxon>
        <taxon>Pterygota</taxon>
        <taxon>Neoptera</taxon>
        <taxon>Endopterygota</taxon>
        <taxon>Diptera</taxon>
        <taxon>Nematocera</taxon>
        <taxon>Sciaroidea</taxon>
        <taxon>Sciaridae</taxon>
        <taxon>Pseudolycoriella</taxon>
    </lineage>
</organism>
<comment type="function">
    <text evidence="9">Component of the ubiquinol-cytochrome c oxidoreductase, a multisubunit transmembrane complex that is part of the mitochondrial electron transport chain which drives oxidative phosphorylation.</text>
</comment>
<keyword evidence="10" id="KW-1015">Disulfide bond</keyword>
<keyword evidence="7 9" id="KW-0496">Mitochondrion</keyword>
<dbReference type="EMBL" id="WJQU01002114">
    <property type="protein sequence ID" value="KAJ6633316.1"/>
    <property type="molecule type" value="Genomic_DNA"/>
</dbReference>
<dbReference type="InterPro" id="IPR036811">
    <property type="entry name" value="Ubol_cytC_Rdtase_hinge_dom_sf"/>
</dbReference>
<dbReference type="OrthoDB" id="405848at2759"/>
<dbReference type="GO" id="GO:0006122">
    <property type="term" value="P:mitochondrial electron transport, ubiquinol to cytochrome c"/>
    <property type="evidence" value="ECO:0007669"/>
    <property type="project" value="InterPro"/>
</dbReference>
<accession>A0A9Q0RVF4</accession>
<evidence type="ECO:0000256" key="6">
    <source>
        <dbReference type="ARBA" id="ARBA00022982"/>
    </source>
</evidence>
<dbReference type="GO" id="GO:0005743">
    <property type="term" value="C:mitochondrial inner membrane"/>
    <property type="evidence" value="ECO:0007669"/>
    <property type="project" value="UniProtKB-SubCell"/>
</dbReference>
<evidence type="ECO:0000256" key="3">
    <source>
        <dbReference type="ARBA" id="ARBA00022448"/>
    </source>
</evidence>
<evidence type="ECO:0000256" key="2">
    <source>
        <dbReference type="ARBA" id="ARBA00006498"/>
    </source>
</evidence>
<dbReference type="InterPro" id="IPR003422">
    <property type="entry name" value="Cyt_b-c1_6"/>
</dbReference>
<feature type="disulfide bond" evidence="10">
    <location>
        <begin position="32"/>
        <end position="76"/>
    </location>
</feature>
<evidence type="ECO:0000313" key="13">
    <source>
        <dbReference type="Proteomes" id="UP001151699"/>
    </source>
</evidence>
<evidence type="ECO:0000256" key="10">
    <source>
        <dbReference type="PIRSR" id="PIRSR000019-1"/>
    </source>
</evidence>
<evidence type="ECO:0000256" key="1">
    <source>
        <dbReference type="ARBA" id="ARBA00004137"/>
    </source>
</evidence>
<reference evidence="12" key="1">
    <citation type="submission" date="2022-07" db="EMBL/GenBank/DDBJ databases">
        <authorList>
            <person name="Trinca V."/>
            <person name="Uliana J.V.C."/>
            <person name="Torres T.T."/>
            <person name="Ward R.J."/>
            <person name="Monesi N."/>
        </authorList>
    </citation>
    <scope>NUCLEOTIDE SEQUENCE</scope>
    <source>
        <strain evidence="12">HSMRA1968</strain>
        <tissue evidence="12">Whole embryos</tissue>
    </source>
</reference>
<dbReference type="SUPFAM" id="SSF81531">
    <property type="entry name" value="Non-heme 11 kDa protein of cytochrome bc1 complex (Ubiquinol-cytochrome c reductase)"/>
    <property type="match status" value="1"/>
</dbReference>
<keyword evidence="6 9" id="KW-0249">Electron transport</keyword>
<dbReference type="PANTHER" id="PTHR15336">
    <property type="entry name" value="UBIQUINOL-CYTOCHROME C REDUCTASE COMPLEX 7.8 KDA PROTEIN"/>
    <property type="match status" value="1"/>
</dbReference>
<proteinExistence type="inferred from homology"/>
<keyword evidence="3 9" id="KW-0813">Transport</keyword>
<gene>
    <name evidence="12" type="primary">Uqcrh</name>
    <name evidence="12" type="ORF">Bhyg_15656</name>
</gene>
<dbReference type="AlphaFoldDB" id="A0A9Q0RVF4"/>
<dbReference type="PIRSF" id="PIRSF000019">
    <property type="entry name" value="Bc1_11K"/>
    <property type="match status" value="1"/>
</dbReference>
<comment type="subcellular location">
    <subcellularLocation>
        <location evidence="1">Mitochondrion inner membrane</location>
        <topology evidence="1">Peripheral membrane protein</topology>
        <orientation evidence="1">Intermembrane side</orientation>
    </subcellularLocation>
</comment>
<evidence type="ECO:0000256" key="5">
    <source>
        <dbReference type="ARBA" id="ARBA00022792"/>
    </source>
</evidence>
<sequence length="86" mass="9999">MAEKFFKSFFPSIKAQEEAELVNPQEVLREECNKNGHVESLFGKYQACNDRVNSKKQTAETCTEELFDYLHELDHCVAHTLFSKLK</sequence>
<evidence type="ECO:0000256" key="9">
    <source>
        <dbReference type="PIRNR" id="PIRNR000019"/>
    </source>
</evidence>
<keyword evidence="8 9" id="KW-0472">Membrane</keyword>
<evidence type="ECO:0000256" key="8">
    <source>
        <dbReference type="ARBA" id="ARBA00023136"/>
    </source>
</evidence>
<keyword evidence="5 9" id="KW-0999">Mitochondrion inner membrane</keyword>
<feature type="domain" description="Ubiquinol-cytochrome C reductase hinge" evidence="11">
    <location>
        <begin position="24"/>
        <end position="86"/>
    </location>
</feature>
<name>A0A9Q0RVF4_9DIPT</name>
<dbReference type="Gene3D" id="1.10.287.20">
    <property type="entry name" value="Ubiquinol-cytochrome C reductase hinge domain"/>
    <property type="match status" value="1"/>
</dbReference>
<evidence type="ECO:0000313" key="12">
    <source>
        <dbReference type="EMBL" id="KAJ6633316.1"/>
    </source>
</evidence>
<dbReference type="InterPro" id="IPR023184">
    <property type="entry name" value="Ubol_cytC_Rdtase_hinge_dom"/>
</dbReference>
<keyword evidence="13" id="KW-1185">Reference proteome</keyword>